<comment type="caution">
    <text evidence="1">The sequence shown here is derived from an EMBL/GenBank/DDBJ whole genome shotgun (WGS) entry which is preliminary data.</text>
</comment>
<dbReference type="SUPFAM" id="SSF53756">
    <property type="entry name" value="UDP-Glycosyltransferase/glycogen phosphorylase"/>
    <property type="match status" value="1"/>
</dbReference>
<dbReference type="EC" id="2.4.-.-" evidence="1"/>
<name>A0ABT0HTJ0_9BACT</name>
<dbReference type="Pfam" id="PF13692">
    <property type="entry name" value="Glyco_trans_1_4"/>
    <property type="match status" value="1"/>
</dbReference>
<keyword evidence="1" id="KW-0328">Glycosyltransferase</keyword>
<protein>
    <submittedName>
        <fullName evidence="1">Glycosyltransferase</fullName>
        <ecNumber evidence="1">2.4.-.-</ecNumber>
    </submittedName>
</protein>
<dbReference type="EMBL" id="JALPRF010000007">
    <property type="protein sequence ID" value="MCK8495295.1"/>
    <property type="molecule type" value="Genomic_DNA"/>
</dbReference>
<dbReference type="Gene3D" id="3.40.50.2000">
    <property type="entry name" value="Glycogen Phosphorylase B"/>
    <property type="match status" value="1"/>
</dbReference>
<keyword evidence="1" id="KW-0808">Transferase</keyword>
<dbReference type="RefSeq" id="WP_248480035.1">
    <property type="nucleotide sequence ID" value="NZ_JALPRF010000007.1"/>
</dbReference>
<keyword evidence="2" id="KW-1185">Reference proteome</keyword>
<proteinExistence type="predicted"/>
<evidence type="ECO:0000313" key="2">
    <source>
        <dbReference type="Proteomes" id="UP001202180"/>
    </source>
</evidence>
<accession>A0ABT0HTJ0</accession>
<sequence>MRNVAIITDVDFWRHGSGNRVRIRSLVSYLNQYVNLTVILINQNIQYKDNFNPSNIQFVSINNYDTKVQQKLVKYILKKYQCDCCIVEYIHLTYLIESLPDSIKKFLDTHDIISRRNESFLEAGYKDNYTANISFQEELDFYKIYDYILMIKAEDYDLISKILVEPKVLLVPHASTIYKPSIRKNALNVGYVASTYLPNIDGINWFINSVWDNIKITKPTLNIYGNICSYINDYKNIKKHGFVNNVMIAYEAVDIIINPVRFGAGIKIKNIEALCAGLPLLTTTHGILGMDDAKDVALLSADSAEQFKELLELLLSDYDLRFRLSQQAYKYASSRFSSEVCYRNLLDKILSS</sequence>
<dbReference type="GO" id="GO:0016757">
    <property type="term" value="F:glycosyltransferase activity"/>
    <property type="evidence" value="ECO:0007669"/>
    <property type="project" value="UniProtKB-KW"/>
</dbReference>
<gene>
    <name evidence="1" type="ORF">M0L20_25735</name>
</gene>
<dbReference type="Proteomes" id="UP001202180">
    <property type="component" value="Unassembled WGS sequence"/>
</dbReference>
<reference evidence="1 2" key="1">
    <citation type="submission" date="2022-04" db="EMBL/GenBank/DDBJ databases">
        <title>Spirosoma sp. strain RP8 genome sequencing and assembly.</title>
        <authorList>
            <person name="Jung Y."/>
        </authorList>
    </citation>
    <scope>NUCLEOTIDE SEQUENCE [LARGE SCALE GENOMIC DNA]</scope>
    <source>
        <strain evidence="1 2">RP8</strain>
    </source>
</reference>
<organism evidence="1 2">
    <name type="scientific">Spirosoma liriopis</name>
    <dbReference type="NCBI Taxonomy" id="2937440"/>
    <lineage>
        <taxon>Bacteria</taxon>
        <taxon>Pseudomonadati</taxon>
        <taxon>Bacteroidota</taxon>
        <taxon>Cytophagia</taxon>
        <taxon>Cytophagales</taxon>
        <taxon>Cytophagaceae</taxon>
        <taxon>Spirosoma</taxon>
    </lineage>
</organism>
<evidence type="ECO:0000313" key="1">
    <source>
        <dbReference type="EMBL" id="MCK8495295.1"/>
    </source>
</evidence>